<sequence>VASVILHLTFRIPPEKQAINRLYVHNINAEAKSLCSGLGLEIVTLGRIILMQVQVPEAKTKQRRAAIIQALSFAFCDAA</sequence>
<feature type="non-terminal residue" evidence="1">
    <location>
        <position position="79"/>
    </location>
</feature>
<dbReference type="EMBL" id="OX395128">
    <property type="protein sequence ID" value="CAI5770746.1"/>
    <property type="molecule type" value="Genomic_DNA"/>
</dbReference>
<reference evidence="1" key="1">
    <citation type="submission" date="2022-12" db="EMBL/GenBank/DDBJ databases">
        <authorList>
            <person name="Alioto T."/>
            <person name="Alioto T."/>
            <person name="Gomez Garrido J."/>
        </authorList>
    </citation>
    <scope>NUCLEOTIDE SEQUENCE</scope>
</reference>
<organism evidence="1 2">
    <name type="scientific">Podarcis lilfordi</name>
    <name type="common">Lilford's wall lizard</name>
    <dbReference type="NCBI Taxonomy" id="74358"/>
    <lineage>
        <taxon>Eukaryota</taxon>
        <taxon>Metazoa</taxon>
        <taxon>Chordata</taxon>
        <taxon>Craniata</taxon>
        <taxon>Vertebrata</taxon>
        <taxon>Euteleostomi</taxon>
        <taxon>Lepidosauria</taxon>
        <taxon>Squamata</taxon>
        <taxon>Bifurcata</taxon>
        <taxon>Unidentata</taxon>
        <taxon>Episquamata</taxon>
        <taxon>Laterata</taxon>
        <taxon>Lacertibaenia</taxon>
        <taxon>Lacertidae</taxon>
        <taxon>Podarcis</taxon>
    </lineage>
</organism>
<dbReference type="AlphaFoldDB" id="A0AA35K418"/>
<evidence type="ECO:0000313" key="1">
    <source>
        <dbReference type="EMBL" id="CAI5770746.1"/>
    </source>
</evidence>
<protein>
    <submittedName>
        <fullName evidence="1">Uncharacterized protein</fullName>
    </submittedName>
</protein>
<keyword evidence="2" id="KW-1185">Reference proteome</keyword>
<proteinExistence type="predicted"/>
<name>A0AA35K418_9SAUR</name>
<accession>A0AA35K418</accession>
<dbReference type="Proteomes" id="UP001178461">
    <property type="component" value="Chromosome 3"/>
</dbReference>
<gene>
    <name evidence="1" type="ORF">PODLI_1B011960</name>
</gene>
<feature type="non-terminal residue" evidence="1">
    <location>
        <position position="1"/>
    </location>
</feature>
<evidence type="ECO:0000313" key="2">
    <source>
        <dbReference type="Proteomes" id="UP001178461"/>
    </source>
</evidence>